<keyword evidence="18" id="KW-1185">Reference proteome</keyword>
<evidence type="ECO:0000256" key="5">
    <source>
        <dbReference type="ARBA" id="ARBA00022603"/>
    </source>
</evidence>
<comment type="pathway">
    <text evidence="3">Lipid metabolism.</text>
</comment>
<dbReference type="GO" id="GO:0000773">
    <property type="term" value="F:phosphatidyl-N-methylethanolamine N-methyltransferase activity"/>
    <property type="evidence" value="ECO:0007669"/>
    <property type="project" value="UniProtKB-EC"/>
</dbReference>
<keyword evidence="9" id="KW-0256">Endoplasmic reticulum</keyword>
<keyword evidence="13" id="KW-0594">Phospholipid biosynthesis</keyword>
<evidence type="ECO:0000256" key="6">
    <source>
        <dbReference type="ARBA" id="ARBA00022679"/>
    </source>
</evidence>
<comment type="caution">
    <text evidence="17">The sequence shown here is derived from an EMBL/GenBank/DDBJ whole genome shotgun (WGS) entry which is preliminary data.</text>
</comment>
<keyword evidence="8 16" id="KW-0812">Transmembrane</keyword>
<keyword evidence="14" id="KW-1208">Phospholipid metabolism</keyword>
<evidence type="ECO:0000256" key="4">
    <source>
        <dbReference type="ARBA" id="ARBA00022516"/>
    </source>
</evidence>
<evidence type="ECO:0000256" key="15">
    <source>
        <dbReference type="ARBA" id="ARBA00034137"/>
    </source>
</evidence>
<evidence type="ECO:0000256" key="3">
    <source>
        <dbReference type="ARBA" id="ARBA00005189"/>
    </source>
</evidence>
<evidence type="ECO:0000256" key="2">
    <source>
        <dbReference type="ARBA" id="ARBA00004969"/>
    </source>
</evidence>
<evidence type="ECO:0000256" key="10">
    <source>
        <dbReference type="ARBA" id="ARBA00022989"/>
    </source>
</evidence>
<keyword evidence="12 16" id="KW-0472">Membrane</keyword>
<gene>
    <name evidence="17" type="ORF">QTG54_010943</name>
</gene>
<evidence type="ECO:0000256" key="12">
    <source>
        <dbReference type="ARBA" id="ARBA00023136"/>
    </source>
</evidence>
<sequence>MLNIEVHLPFAAIAFVALGIERVLYGYCFICTNHFKKSVDESKIPGLSKVQKDGSRYNYWRCMQRLGVYIKVFQVSVCLYDLLVLDYENVKSNLLMGGMLTNPDKHVQLAAGMLLIFAGQTLNYATFKALGAKGVYYGYEFGYHVARVSCFPYNLNINDPQYWGVVMCIFGIYLAVGASSFLIPVFELFWYTMSMQVFENERGRRWASAIYSHRKLN</sequence>
<keyword evidence="4" id="KW-0444">Lipid biosynthesis</keyword>
<dbReference type="Pfam" id="PF04191">
    <property type="entry name" value="PEMT"/>
    <property type="match status" value="1"/>
</dbReference>
<dbReference type="EC" id="2.1.1.71" evidence="15"/>
<dbReference type="PANTHER" id="PTHR15458:SF5">
    <property type="entry name" value="PHOSPHATIDYLETHANOLAMINE N-METHYLTRANSFERASE"/>
    <property type="match status" value="1"/>
</dbReference>
<feature type="transmembrane region" description="Helical" evidence="16">
    <location>
        <begin position="6"/>
        <end position="30"/>
    </location>
</feature>
<dbReference type="InterPro" id="IPR024960">
    <property type="entry name" value="PEMT/MFAP"/>
</dbReference>
<keyword evidence="11" id="KW-0443">Lipid metabolism</keyword>
<evidence type="ECO:0000256" key="13">
    <source>
        <dbReference type="ARBA" id="ARBA00023209"/>
    </source>
</evidence>
<dbReference type="GO" id="GO:0032259">
    <property type="term" value="P:methylation"/>
    <property type="evidence" value="ECO:0007669"/>
    <property type="project" value="UniProtKB-KW"/>
</dbReference>
<dbReference type="PANTHER" id="PTHR15458">
    <property type="entry name" value="PHOSPHATIDYLETHANOLAMINE N-METHYLTRANSFERASE"/>
    <property type="match status" value="1"/>
</dbReference>
<proteinExistence type="predicted"/>
<comment type="pathway">
    <text evidence="2">Phospholipid metabolism; phosphatidylcholine biosynthesis.</text>
</comment>
<evidence type="ECO:0000256" key="8">
    <source>
        <dbReference type="ARBA" id="ARBA00022692"/>
    </source>
</evidence>
<organism evidence="17 18">
    <name type="scientific">Skeletonema marinoi</name>
    <dbReference type="NCBI Taxonomy" id="267567"/>
    <lineage>
        <taxon>Eukaryota</taxon>
        <taxon>Sar</taxon>
        <taxon>Stramenopiles</taxon>
        <taxon>Ochrophyta</taxon>
        <taxon>Bacillariophyta</taxon>
        <taxon>Coscinodiscophyceae</taxon>
        <taxon>Thalassiosirophycidae</taxon>
        <taxon>Thalassiosirales</taxon>
        <taxon>Skeletonemataceae</taxon>
        <taxon>Skeletonema</taxon>
        <taxon>Skeletonema marinoi-dohrnii complex</taxon>
    </lineage>
</organism>
<dbReference type="EMBL" id="JATAAI010000021">
    <property type="protein sequence ID" value="KAK1738274.1"/>
    <property type="molecule type" value="Genomic_DNA"/>
</dbReference>
<keyword evidence="10 16" id="KW-1133">Transmembrane helix</keyword>
<evidence type="ECO:0000256" key="7">
    <source>
        <dbReference type="ARBA" id="ARBA00022691"/>
    </source>
</evidence>
<feature type="transmembrane region" description="Helical" evidence="16">
    <location>
        <begin position="162"/>
        <end position="186"/>
    </location>
</feature>
<keyword evidence="7" id="KW-0949">S-adenosyl-L-methionine</keyword>
<dbReference type="InterPro" id="IPR007318">
    <property type="entry name" value="Phopholipid_MeTrfase"/>
</dbReference>
<dbReference type="GO" id="GO:0005789">
    <property type="term" value="C:endoplasmic reticulum membrane"/>
    <property type="evidence" value="ECO:0007669"/>
    <property type="project" value="UniProtKB-SubCell"/>
</dbReference>
<evidence type="ECO:0000256" key="14">
    <source>
        <dbReference type="ARBA" id="ARBA00023264"/>
    </source>
</evidence>
<dbReference type="Proteomes" id="UP001224775">
    <property type="component" value="Unassembled WGS sequence"/>
</dbReference>
<comment type="subcellular location">
    <subcellularLocation>
        <location evidence="1">Endoplasmic reticulum membrane</location>
        <topology evidence="1">Multi-pass membrane protein</topology>
    </subcellularLocation>
</comment>
<evidence type="ECO:0000256" key="16">
    <source>
        <dbReference type="SAM" id="Phobius"/>
    </source>
</evidence>
<dbReference type="AlphaFoldDB" id="A0AAD8Y320"/>
<evidence type="ECO:0000313" key="17">
    <source>
        <dbReference type="EMBL" id="KAK1738274.1"/>
    </source>
</evidence>
<dbReference type="GO" id="GO:0006656">
    <property type="term" value="P:phosphatidylcholine biosynthetic process"/>
    <property type="evidence" value="ECO:0007669"/>
    <property type="project" value="InterPro"/>
</dbReference>
<reference evidence="17" key="1">
    <citation type="submission" date="2023-06" db="EMBL/GenBank/DDBJ databases">
        <title>Survivors Of The Sea: Transcriptome response of Skeletonema marinoi to long-term dormancy.</title>
        <authorList>
            <person name="Pinder M.I.M."/>
            <person name="Kourtchenko O."/>
            <person name="Robertson E.K."/>
            <person name="Larsson T."/>
            <person name="Maumus F."/>
            <person name="Osuna-Cruz C.M."/>
            <person name="Vancaester E."/>
            <person name="Stenow R."/>
            <person name="Vandepoele K."/>
            <person name="Ploug H."/>
            <person name="Bruchert V."/>
            <person name="Godhe A."/>
            <person name="Topel M."/>
        </authorList>
    </citation>
    <scope>NUCLEOTIDE SEQUENCE</scope>
    <source>
        <strain evidence="17">R05AC</strain>
    </source>
</reference>
<name>A0AAD8Y320_9STRA</name>
<evidence type="ECO:0000313" key="18">
    <source>
        <dbReference type="Proteomes" id="UP001224775"/>
    </source>
</evidence>
<evidence type="ECO:0000256" key="11">
    <source>
        <dbReference type="ARBA" id="ARBA00023098"/>
    </source>
</evidence>
<keyword evidence="6 17" id="KW-0808">Transferase</keyword>
<keyword evidence="5 17" id="KW-0489">Methyltransferase</keyword>
<evidence type="ECO:0000256" key="9">
    <source>
        <dbReference type="ARBA" id="ARBA00022824"/>
    </source>
</evidence>
<protein>
    <recommendedName>
        <fullName evidence="15">phosphatidyl-N-methylethanolamine N-methyltransferase</fullName>
        <ecNumber evidence="15">2.1.1.71</ecNumber>
    </recommendedName>
</protein>
<feature type="transmembrane region" description="Helical" evidence="16">
    <location>
        <begin position="66"/>
        <end position="85"/>
    </location>
</feature>
<accession>A0AAD8Y320</accession>
<evidence type="ECO:0000256" key="1">
    <source>
        <dbReference type="ARBA" id="ARBA00004477"/>
    </source>
</evidence>